<accession>A0ABR0S4L3</accession>
<gene>
    <name evidence="3" type="ORF">PMZ80_001770</name>
</gene>
<keyword evidence="1" id="KW-0472">Membrane</keyword>
<keyword evidence="1" id="KW-1133">Transmembrane helix</keyword>
<feature type="transmembrane region" description="Helical" evidence="1">
    <location>
        <begin position="186"/>
        <end position="208"/>
    </location>
</feature>
<evidence type="ECO:0000259" key="2">
    <source>
        <dbReference type="Pfam" id="PF01757"/>
    </source>
</evidence>
<comment type="caution">
    <text evidence="3">The sequence shown here is derived from an EMBL/GenBank/DDBJ whole genome shotgun (WGS) entry which is preliminary data.</text>
</comment>
<dbReference type="EMBL" id="JAVHJV010000001">
    <property type="protein sequence ID" value="KAK5947617.1"/>
    <property type="molecule type" value="Genomic_DNA"/>
</dbReference>
<dbReference type="PANTHER" id="PTHR23028:SF134">
    <property type="entry name" value="PUTATIVE (AFU_ORTHOLOGUE AFUA_4G08520)-RELATED"/>
    <property type="match status" value="1"/>
</dbReference>
<feature type="domain" description="Acyltransferase 3" evidence="2">
    <location>
        <begin position="93"/>
        <end position="484"/>
    </location>
</feature>
<keyword evidence="1" id="KW-0812">Transmembrane</keyword>
<dbReference type="InterPro" id="IPR002656">
    <property type="entry name" value="Acyl_transf_3_dom"/>
</dbReference>
<dbReference type="PANTHER" id="PTHR23028">
    <property type="entry name" value="ACETYLTRANSFERASE"/>
    <property type="match status" value="1"/>
</dbReference>
<keyword evidence="4" id="KW-1185">Reference proteome</keyword>
<organism evidence="3 4">
    <name type="scientific">Knufia obscura</name>
    <dbReference type="NCBI Taxonomy" id="1635080"/>
    <lineage>
        <taxon>Eukaryota</taxon>
        <taxon>Fungi</taxon>
        <taxon>Dikarya</taxon>
        <taxon>Ascomycota</taxon>
        <taxon>Pezizomycotina</taxon>
        <taxon>Eurotiomycetes</taxon>
        <taxon>Chaetothyriomycetidae</taxon>
        <taxon>Chaetothyriales</taxon>
        <taxon>Trichomeriaceae</taxon>
        <taxon>Knufia</taxon>
    </lineage>
</organism>
<feature type="transmembrane region" description="Helical" evidence="1">
    <location>
        <begin position="471"/>
        <end position="492"/>
    </location>
</feature>
<feature type="transmembrane region" description="Helical" evidence="1">
    <location>
        <begin position="141"/>
        <end position="160"/>
    </location>
</feature>
<reference evidence="3 4" key="1">
    <citation type="journal article" date="2023" name="Res Sq">
        <title>Genomic and morphological characterization of Knufia obscura isolated from the Mars 2020 spacecraft assembly facility.</title>
        <authorList>
            <person name="Chander A.M."/>
            <person name="Teixeira M.M."/>
            <person name="Singh N.K."/>
            <person name="Williams M.P."/>
            <person name="Parker C.W."/>
            <person name="Leo P."/>
            <person name="Stajich J.E."/>
            <person name="Torok T."/>
            <person name="Tighe S."/>
            <person name="Mason C.E."/>
            <person name="Venkateswaran K."/>
        </authorList>
    </citation>
    <scope>NUCLEOTIDE SEQUENCE [LARGE SCALE GENOMIC DNA]</scope>
    <source>
        <strain evidence="3 4">CCFEE 5817</strain>
    </source>
</reference>
<feature type="transmembrane region" description="Helical" evidence="1">
    <location>
        <begin position="280"/>
        <end position="300"/>
    </location>
</feature>
<name>A0ABR0S4L3_9EURO</name>
<feature type="transmembrane region" description="Helical" evidence="1">
    <location>
        <begin position="433"/>
        <end position="451"/>
    </location>
</feature>
<dbReference type="GeneID" id="89995219"/>
<proteinExistence type="predicted"/>
<dbReference type="Pfam" id="PF01757">
    <property type="entry name" value="Acyl_transf_3"/>
    <property type="match status" value="1"/>
</dbReference>
<dbReference type="InterPro" id="IPR050879">
    <property type="entry name" value="Acyltransferase_3"/>
</dbReference>
<evidence type="ECO:0000313" key="4">
    <source>
        <dbReference type="Proteomes" id="UP001334248"/>
    </source>
</evidence>
<protein>
    <recommendedName>
        <fullName evidence="2">Acyltransferase 3 domain-containing protein</fullName>
    </recommendedName>
</protein>
<dbReference type="RefSeq" id="XP_064735707.1">
    <property type="nucleotide sequence ID" value="XM_064870210.1"/>
</dbReference>
<evidence type="ECO:0000313" key="3">
    <source>
        <dbReference type="EMBL" id="KAK5947617.1"/>
    </source>
</evidence>
<evidence type="ECO:0000256" key="1">
    <source>
        <dbReference type="SAM" id="Phobius"/>
    </source>
</evidence>
<sequence length="511" mass="57411">MPGSQHHALQAAASSSTIQSSEASSGFLEFDQDERFSTTSRPWKWLQDASRVAQKLSPANLRDVSTGASVEQDTLPVHMVASSSISASRETTAFLDGMRGIAAFCVVVEHFAIPFQPTMFHGFQGVEHSHFLQLPIIRLCYNGSSMVCIFFVISGFALSVKPVRMIGEKDWDSFYREMESAIFRRGIRLFIPVVVVSFTMMLAAHTGLADVQSDVKYEGSPAIHSAFWLRQPVSIPGFWHQLKDWLRFILSMVLIPGTWRGTGRGYEYVELKQSQYGTQFWTIPVEYWSSILLFAALIGTARAHTISRWATLIALTCLSMAIGRWDVGLFFYGSLLAQVTRLGSGISMMAKPVKLLHETLWTLLFCVGLFMASSPDEGFSHAHGYVWLSAISNDPRLWQSVGAAQIVTGASKATYLRHVFSHGYFLYLGRISYALYIVHVGLLLTLGWRLVPVIWEVTGRNTQLQHRSGFVVAFLLLLPMLFWVAEVYYRLVDRPCTLYARKLENRSKVSD</sequence>
<dbReference type="Proteomes" id="UP001334248">
    <property type="component" value="Unassembled WGS sequence"/>
</dbReference>